<dbReference type="AlphaFoldDB" id="A0A9D4PJI7"/>
<protein>
    <recommendedName>
        <fullName evidence="7">THAP-type domain-containing protein</fullName>
    </recommendedName>
</protein>
<sequence>MPKCVSANDFGMTKPRLRHCYAPGCRIGYAGGQAERKLSLFSVPKDESRRKIWERNLHRSDKALEENCAVCELHFEDRYVLPEYVHIIDGKEVRIARGAPALTPDAVPTVLPNAPKYLSTKLPPKRAPRKREAPTVPGPHGIARKPARARLSTRTLKVKATCTTCRQRR</sequence>
<name>A0A9D4PJI7_RHISA</name>
<evidence type="ECO:0000313" key="9">
    <source>
        <dbReference type="Proteomes" id="UP000821837"/>
    </source>
</evidence>
<evidence type="ECO:0000256" key="3">
    <source>
        <dbReference type="ARBA" id="ARBA00022833"/>
    </source>
</evidence>
<evidence type="ECO:0000259" key="7">
    <source>
        <dbReference type="PROSITE" id="PS50950"/>
    </source>
</evidence>
<proteinExistence type="predicted"/>
<keyword evidence="1" id="KW-0479">Metal-binding</keyword>
<feature type="domain" description="THAP-type" evidence="7">
    <location>
        <begin position="14"/>
        <end position="111"/>
    </location>
</feature>
<dbReference type="PANTHER" id="PTHR46600:SF11">
    <property type="entry name" value="THAP DOMAIN-CONTAINING PROTEIN 10"/>
    <property type="match status" value="1"/>
</dbReference>
<keyword evidence="2 5" id="KW-0863">Zinc-finger</keyword>
<organism evidence="8 9">
    <name type="scientific">Rhipicephalus sanguineus</name>
    <name type="common">Brown dog tick</name>
    <name type="synonym">Ixodes sanguineus</name>
    <dbReference type="NCBI Taxonomy" id="34632"/>
    <lineage>
        <taxon>Eukaryota</taxon>
        <taxon>Metazoa</taxon>
        <taxon>Ecdysozoa</taxon>
        <taxon>Arthropoda</taxon>
        <taxon>Chelicerata</taxon>
        <taxon>Arachnida</taxon>
        <taxon>Acari</taxon>
        <taxon>Parasitiformes</taxon>
        <taxon>Ixodida</taxon>
        <taxon>Ixodoidea</taxon>
        <taxon>Ixodidae</taxon>
        <taxon>Rhipicephalinae</taxon>
        <taxon>Rhipicephalus</taxon>
        <taxon>Rhipicephalus</taxon>
    </lineage>
</organism>
<evidence type="ECO:0000256" key="4">
    <source>
        <dbReference type="ARBA" id="ARBA00023125"/>
    </source>
</evidence>
<feature type="region of interest" description="Disordered" evidence="6">
    <location>
        <begin position="116"/>
        <end position="143"/>
    </location>
</feature>
<evidence type="ECO:0000256" key="1">
    <source>
        <dbReference type="ARBA" id="ARBA00022723"/>
    </source>
</evidence>
<gene>
    <name evidence="8" type="ORF">HPB52_018474</name>
</gene>
<comment type="caution">
    <text evidence="8">The sequence shown here is derived from an EMBL/GenBank/DDBJ whole genome shotgun (WGS) entry which is preliminary data.</text>
</comment>
<dbReference type="InterPro" id="IPR038441">
    <property type="entry name" value="THAP_Znf_sf"/>
</dbReference>
<evidence type="ECO:0000256" key="2">
    <source>
        <dbReference type="ARBA" id="ARBA00022771"/>
    </source>
</evidence>
<keyword evidence="9" id="KW-1185">Reference proteome</keyword>
<dbReference type="Gene3D" id="6.20.210.20">
    <property type="entry name" value="THAP domain"/>
    <property type="match status" value="1"/>
</dbReference>
<dbReference type="SMART" id="SM00980">
    <property type="entry name" value="THAP"/>
    <property type="match status" value="1"/>
</dbReference>
<dbReference type="InterPro" id="IPR006612">
    <property type="entry name" value="THAP_Znf"/>
</dbReference>
<dbReference type="VEuPathDB" id="VectorBase:RSAN_049766"/>
<dbReference type="EMBL" id="JABSTV010001253">
    <property type="protein sequence ID" value="KAH7944341.1"/>
    <property type="molecule type" value="Genomic_DNA"/>
</dbReference>
<reference evidence="8" key="1">
    <citation type="journal article" date="2020" name="Cell">
        <title>Large-Scale Comparative Analyses of Tick Genomes Elucidate Their Genetic Diversity and Vector Capacities.</title>
        <authorList>
            <consortium name="Tick Genome and Microbiome Consortium (TIGMIC)"/>
            <person name="Jia N."/>
            <person name="Wang J."/>
            <person name="Shi W."/>
            <person name="Du L."/>
            <person name="Sun Y."/>
            <person name="Zhan W."/>
            <person name="Jiang J.F."/>
            <person name="Wang Q."/>
            <person name="Zhang B."/>
            <person name="Ji P."/>
            <person name="Bell-Sakyi L."/>
            <person name="Cui X.M."/>
            <person name="Yuan T.T."/>
            <person name="Jiang B.G."/>
            <person name="Yang W.F."/>
            <person name="Lam T.T."/>
            <person name="Chang Q.C."/>
            <person name="Ding S.J."/>
            <person name="Wang X.J."/>
            <person name="Zhu J.G."/>
            <person name="Ruan X.D."/>
            <person name="Zhao L."/>
            <person name="Wei J.T."/>
            <person name="Ye R.Z."/>
            <person name="Que T.C."/>
            <person name="Du C.H."/>
            <person name="Zhou Y.H."/>
            <person name="Cheng J.X."/>
            <person name="Dai P.F."/>
            <person name="Guo W.B."/>
            <person name="Han X.H."/>
            <person name="Huang E.J."/>
            <person name="Li L.F."/>
            <person name="Wei W."/>
            <person name="Gao Y.C."/>
            <person name="Liu J.Z."/>
            <person name="Shao H.Z."/>
            <person name="Wang X."/>
            <person name="Wang C.C."/>
            <person name="Yang T.C."/>
            <person name="Huo Q.B."/>
            <person name="Li W."/>
            <person name="Chen H.Y."/>
            <person name="Chen S.E."/>
            <person name="Zhou L.G."/>
            <person name="Ni X.B."/>
            <person name="Tian J.H."/>
            <person name="Sheng Y."/>
            <person name="Liu T."/>
            <person name="Pan Y.S."/>
            <person name="Xia L.Y."/>
            <person name="Li J."/>
            <person name="Zhao F."/>
            <person name="Cao W.C."/>
        </authorList>
    </citation>
    <scope>NUCLEOTIDE SEQUENCE</scope>
    <source>
        <strain evidence="8">Rsan-2018</strain>
    </source>
</reference>
<dbReference type="SMART" id="SM00692">
    <property type="entry name" value="DM3"/>
    <property type="match status" value="1"/>
</dbReference>
<dbReference type="PROSITE" id="PS50950">
    <property type="entry name" value="ZF_THAP"/>
    <property type="match status" value="1"/>
</dbReference>
<keyword evidence="3" id="KW-0862">Zinc</keyword>
<dbReference type="GO" id="GO:0008270">
    <property type="term" value="F:zinc ion binding"/>
    <property type="evidence" value="ECO:0007669"/>
    <property type="project" value="UniProtKB-KW"/>
</dbReference>
<dbReference type="PANTHER" id="PTHR46600">
    <property type="entry name" value="THAP DOMAIN-CONTAINING"/>
    <property type="match status" value="1"/>
</dbReference>
<reference evidence="8" key="2">
    <citation type="submission" date="2021-09" db="EMBL/GenBank/DDBJ databases">
        <authorList>
            <person name="Jia N."/>
            <person name="Wang J."/>
            <person name="Shi W."/>
            <person name="Du L."/>
            <person name="Sun Y."/>
            <person name="Zhan W."/>
            <person name="Jiang J."/>
            <person name="Wang Q."/>
            <person name="Zhang B."/>
            <person name="Ji P."/>
            <person name="Sakyi L.B."/>
            <person name="Cui X."/>
            <person name="Yuan T."/>
            <person name="Jiang B."/>
            <person name="Yang W."/>
            <person name="Lam T.T.-Y."/>
            <person name="Chang Q."/>
            <person name="Ding S."/>
            <person name="Wang X."/>
            <person name="Zhu J."/>
            <person name="Ruan X."/>
            <person name="Zhao L."/>
            <person name="Wei J."/>
            <person name="Que T."/>
            <person name="Du C."/>
            <person name="Cheng J."/>
            <person name="Dai P."/>
            <person name="Han X."/>
            <person name="Huang E."/>
            <person name="Gao Y."/>
            <person name="Liu J."/>
            <person name="Shao H."/>
            <person name="Ye R."/>
            <person name="Li L."/>
            <person name="Wei W."/>
            <person name="Wang X."/>
            <person name="Wang C."/>
            <person name="Huo Q."/>
            <person name="Li W."/>
            <person name="Guo W."/>
            <person name="Chen H."/>
            <person name="Chen S."/>
            <person name="Zhou L."/>
            <person name="Zhou L."/>
            <person name="Ni X."/>
            <person name="Tian J."/>
            <person name="Zhou Y."/>
            <person name="Sheng Y."/>
            <person name="Liu T."/>
            <person name="Pan Y."/>
            <person name="Xia L."/>
            <person name="Li J."/>
            <person name="Zhao F."/>
            <person name="Cao W."/>
        </authorList>
    </citation>
    <scope>NUCLEOTIDE SEQUENCE</scope>
    <source>
        <strain evidence="8">Rsan-2018</strain>
        <tissue evidence="8">Larvae</tissue>
    </source>
</reference>
<evidence type="ECO:0000256" key="6">
    <source>
        <dbReference type="SAM" id="MobiDB-lite"/>
    </source>
</evidence>
<evidence type="ECO:0000256" key="5">
    <source>
        <dbReference type="PROSITE-ProRule" id="PRU00309"/>
    </source>
</evidence>
<dbReference type="Proteomes" id="UP000821837">
    <property type="component" value="Unassembled WGS sequence"/>
</dbReference>
<dbReference type="GO" id="GO:0043565">
    <property type="term" value="F:sequence-specific DNA binding"/>
    <property type="evidence" value="ECO:0007669"/>
    <property type="project" value="InterPro"/>
</dbReference>
<keyword evidence="4 5" id="KW-0238">DNA-binding</keyword>
<dbReference type="Pfam" id="PF05485">
    <property type="entry name" value="THAP"/>
    <property type="match status" value="1"/>
</dbReference>
<dbReference type="InterPro" id="IPR026516">
    <property type="entry name" value="THAP1/10"/>
</dbReference>
<dbReference type="SUPFAM" id="SSF57716">
    <property type="entry name" value="Glucocorticoid receptor-like (DNA-binding domain)"/>
    <property type="match status" value="1"/>
</dbReference>
<evidence type="ECO:0000313" key="8">
    <source>
        <dbReference type="EMBL" id="KAH7944341.1"/>
    </source>
</evidence>
<accession>A0A9D4PJI7</accession>